<organism evidence="3 4">
    <name type="scientific">Aeromicrobium endophyticum</name>
    <dbReference type="NCBI Taxonomy" id="2292704"/>
    <lineage>
        <taxon>Bacteria</taxon>
        <taxon>Bacillati</taxon>
        <taxon>Actinomycetota</taxon>
        <taxon>Actinomycetes</taxon>
        <taxon>Propionibacteriales</taxon>
        <taxon>Nocardioidaceae</taxon>
        <taxon>Aeromicrobium</taxon>
    </lineage>
</organism>
<proteinExistence type="predicted"/>
<dbReference type="Pfam" id="PF08530">
    <property type="entry name" value="PepX_C"/>
    <property type="match status" value="1"/>
</dbReference>
<dbReference type="OrthoDB" id="5240615at2"/>
<dbReference type="GO" id="GO:0008239">
    <property type="term" value="F:dipeptidyl-peptidase activity"/>
    <property type="evidence" value="ECO:0007669"/>
    <property type="project" value="InterPro"/>
</dbReference>
<dbReference type="InterPro" id="IPR000383">
    <property type="entry name" value="Xaa-Pro-like_dom"/>
</dbReference>
<dbReference type="AlphaFoldDB" id="A0A371NZS5"/>
<dbReference type="Gene3D" id="3.40.50.1820">
    <property type="entry name" value="alpha/beta hydrolase"/>
    <property type="match status" value="1"/>
</dbReference>
<feature type="domain" description="Xaa-Pro dipeptidyl-peptidase C-terminal" evidence="2">
    <location>
        <begin position="308"/>
        <end position="561"/>
    </location>
</feature>
<dbReference type="InterPro" id="IPR005674">
    <property type="entry name" value="CocE/Ser_esterase"/>
</dbReference>
<comment type="caution">
    <text evidence="3">The sequence shown here is derived from an EMBL/GenBank/DDBJ whole genome shotgun (WGS) entry which is preliminary data.</text>
</comment>
<reference evidence="3 4" key="1">
    <citation type="submission" date="2018-08" db="EMBL/GenBank/DDBJ databases">
        <title>Aeromicrobium sp. M2KJ-4, whole genome shotgun sequence.</title>
        <authorList>
            <person name="Tuo L."/>
        </authorList>
    </citation>
    <scope>NUCLEOTIDE SEQUENCE [LARGE SCALE GENOMIC DNA]</scope>
    <source>
        <strain evidence="3 4">M2KJ-4</strain>
    </source>
</reference>
<dbReference type="PANTHER" id="PTHR43056:SF10">
    <property type="entry name" value="COCE_NOND FAMILY, PUTATIVE (AFU_ORTHOLOGUE AFUA_7G00600)-RELATED"/>
    <property type="match status" value="1"/>
</dbReference>
<dbReference type="InterPro" id="IPR013736">
    <property type="entry name" value="Xaa-Pro_dipept_C"/>
</dbReference>
<evidence type="ECO:0000256" key="1">
    <source>
        <dbReference type="ARBA" id="ARBA00022801"/>
    </source>
</evidence>
<sequence length="568" mass="63161">MQIEYDVPIPMSDGTILRANVFRPIGDGEFPVLMSYGPYGKDLPFQDAYPRQFDAMVKAHPEIAVGTTGKHQVWELADPERWVPLGYALVRVDARGSGRSPGFIDSFASQETRDFYECIEWGGTQPWSNGKVGLSGISYYAINQWAVAALQPPHLAAICPWEGMVDWYRDANYHGGIPSSFFPRLYGVQIETVQHGLGTRGQKNERLGVLVSGDVDLGEDELGARRADVAQELRQHPFIDSYWRDRSADLSKVHVPVLSAGNWGGQALHLRGNIAGFVESASEQKWLEVHGEAHWTLYYSDYGVDLQRRFFDYFLKDEGDWSHEQPPVSLNIRHPDETFELRAEQEWPIARTDWTTYYLDAADNALSLDPRPQPSEITYEPFGPGVTLLTPAFEEATEITGPVAAKLFVSSESEDTDLFLVLHLIDPDGAEVLFEGATEPRHPLSQGWLRASHRALDSARSLPYQPVHPHDAAVPLVPGETYELDVEIWPTCIVVPPGCRIALSVLGRDFDHGREGLPTAYGVEMRGSGVNVHDDPVARSADVYNRPVTLRSGGAHPSYLLLPVVPPA</sequence>
<dbReference type="SUPFAM" id="SSF53474">
    <property type="entry name" value="alpha/beta-Hydrolases"/>
    <property type="match status" value="1"/>
</dbReference>
<evidence type="ECO:0000313" key="4">
    <source>
        <dbReference type="Proteomes" id="UP000265581"/>
    </source>
</evidence>
<dbReference type="InterPro" id="IPR050585">
    <property type="entry name" value="Xaa-Pro_dipeptidyl-ppase/CocE"/>
</dbReference>
<protein>
    <submittedName>
        <fullName evidence="3">CocE/NonD family hydrolase</fullName>
    </submittedName>
</protein>
<dbReference type="InterPro" id="IPR008979">
    <property type="entry name" value="Galactose-bd-like_sf"/>
</dbReference>
<name>A0A371NZS5_9ACTN</name>
<keyword evidence="4" id="KW-1185">Reference proteome</keyword>
<evidence type="ECO:0000259" key="2">
    <source>
        <dbReference type="SMART" id="SM00939"/>
    </source>
</evidence>
<evidence type="ECO:0000313" key="3">
    <source>
        <dbReference type="EMBL" id="REK68840.1"/>
    </source>
</evidence>
<keyword evidence="1 3" id="KW-0378">Hydrolase</keyword>
<dbReference type="NCBIfam" id="TIGR00976">
    <property type="entry name" value="CocE_NonD"/>
    <property type="match status" value="1"/>
</dbReference>
<dbReference type="PANTHER" id="PTHR43056">
    <property type="entry name" value="PEPTIDASE S9 PROLYL OLIGOPEPTIDASE"/>
    <property type="match status" value="1"/>
</dbReference>
<dbReference type="SMART" id="SM00939">
    <property type="entry name" value="PepX_C"/>
    <property type="match status" value="1"/>
</dbReference>
<dbReference type="InterPro" id="IPR029058">
    <property type="entry name" value="AB_hydrolase_fold"/>
</dbReference>
<dbReference type="SUPFAM" id="SSF49785">
    <property type="entry name" value="Galactose-binding domain-like"/>
    <property type="match status" value="1"/>
</dbReference>
<accession>A0A371NZS5</accession>
<gene>
    <name evidence="3" type="ORF">DX116_18405</name>
</gene>
<dbReference type="Proteomes" id="UP000265581">
    <property type="component" value="Unassembled WGS sequence"/>
</dbReference>
<dbReference type="Pfam" id="PF02129">
    <property type="entry name" value="Peptidase_S15"/>
    <property type="match status" value="1"/>
</dbReference>
<dbReference type="EMBL" id="QUBR01000003">
    <property type="protein sequence ID" value="REK68840.1"/>
    <property type="molecule type" value="Genomic_DNA"/>
</dbReference>
<dbReference type="Gene3D" id="2.60.120.260">
    <property type="entry name" value="Galactose-binding domain-like"/>
    <property type="match status" value="1"/>
</dbReference>
<dbReference type="Gene3D" id="1.10.3020.20">
    <property type="match status" value="1"/>
</dbReference>